<name>A0ABU6ASQ3_9NOCA</name>
<protein>
    <submittedName>
        <fullName evidence="2">Uncharacterized protein</fullName>
    </submittedName>
</protein>
<evidence type="ECO:0000313" key="3">
    <source>
        <dbReference type="Proteomes" id="UP001348098"/>
    </source>
</evidence>
<dbReference type="EMBL" id="JAYKYQ010000004">
    <property type="protein sequence ID" value="MEB3510469.1"/>
    <property type="molecule type" value="Genomic_DNA"/>
</dbReference>
<comment type="caution">
    <text evidence="2">The sequence shown here is derived from an EMBL/GenBank/DDBJ whole genome shotgun (WGS) entry which is preliminary data.</text>
</comment>
<accession>A0ABU6ASQ3</accession>
<feature type="region of interest" description="Disordered" evidence="1">
    <location>
        <begin position="1"/>
        <end position="26"/>
    </location>
</feature>
<evidence type="ECO:0000256" key="1">
    <source>
        <dbReference type="SAM" id="MobiDB-lite"/>
    </source>
</evidence>
<sequence>MYRSNRPSSDLFSHRSEPVETGAPAPGAVHLPVFSDAVTATPAMATDETTQAADG</sequence>
<keyword evidence="3" id="KW-1185">Reference proteome</keyword>
<gene>
    <name evidence="2" type="ORF">U3653_10600</name>
</gene>
<reference evidence="2 3" key="1">
    <citation type="submission" date="2023-12" db="EMBL/GenBank/DDBJ databases">
        <title>novel species in genus Nocarida.</title>
        <authorList>
            <person name="Li Z."/>
        </authorList>
    </citation>
    <scope>NUCLEOTIDE SEQUENCE [LARGE SCALE GENOMIC DNA]</scope>
    <source>
        <strain evidence="2 3">CDC186</strain>
    </source>
</reference>
<dbReference type="RefSeq" id="WP_195078456.1">
    <property type="nucleotide sequence ID" value="NZ_JAYESH010000005.1"/>
</dbReference>
<organism evidence="2 3">
    <name type="scientific">Nocardia implantans</name>
    <dbReference type="NCBI Taxonomy" id="3108168"/>
    <lineage>
        <taxon>Bacteria</taxon>
        <taxon>Bacillati</taxon>
        <taxon>Actinomycetota</taxon>
        <taxon>Actinomycetes</taxon>
        <taxon>Mycobacteriales</taxon>
        <taxon>Nocardiaceae</taxon>
        <taxon>Nocardia</taxon>
    </lineage>
</organism>
<proteinExistence type="predicted"/>
<feature type="compositionally biased region" description="Polar residues" evidence="1">
    <location>
        <begin position="1"/>
        <end position="11"/>
    </location>
</feature>
<dbReference type="Proteomes" id="UP001348098">
    <property type="component" value="Unassembled WGS sequence"/>
</dbReference>
<evidence type="ECO:0000313" key="2">
    <source>
        <dbReference type="EMBL" id="MEB3510469.1"/>
    </source>
</evidence>